<dbReference type="GO" id="GO:0006352">
    <property type="term" value="P:DNA-templated transcription initiation"/>
    <property type="evidence" value="ECO:0007669"/>
    <property type="project" value="InterPro"/>
</dbReference>
<evidence type="ECO:0000259" key="1">
    <source>
        <dbReference type="Pfam" id="PF08281"/>
    </source>
</evidence>
<organism evidence="2 3">
    <name type="scientific">Caldanaerovirga acetigignens</name>
    <dbReference type="NCBI Taxonomy" id="447595"/>
    <lineage>
        <taxon>Bacteria</taxon>
        <taxon>Bacillati</taxon>
        <taxon>Bacillota</taxon>
        <taxon>Clostridia</taxon>
        <taxon>Thermosediminibacterales</taxon>
        <taxon>Thermosediminibacteraceae</taxon>
        <taxon>Caldanaerovirga</taxon>
    </lineage>
</organism>
<dbReference type="InterPro" id="IPR036388">
    <property type="entry name" value="WH-like_DNA-bd_sf"/>
</dbReference>
<feature type="domain" description="RNA polymerase sigma factor 70 region 4 type 2" evidence="1">
    <location>
        <begin position="23"/>
        <end position="73"/>
    </location>
</feature>
<accession>A0A1M7KKQ4</accession>
<dbReference type="Pfam" id="PF08281">
    <property type="entry name" value="Sigma70_r4_2"/>
    <property type="match status" value="1"/>
</dbReference>
<dbReference type="STRING" id="447595.SAMN05660826_01590"/>
<dbReference type="GO" id="GO:0016987">
    <property type="term" value="F:sigma factor activity"/>
    <property type="evidence" value="ECO:0007669"/>
    <property type="project" value="InterPro"/>
</dbReference>
<dbReference type="SUPFAM" id="SSF88659">
    <property type="entry name" value="Sigma3 and sigma4 domains of RNA polymerase sigma factors"/>
    <property type="match status" value="1"/>
</dbReference>
<dbReference type="InterPro" id="IPR013249">
    <property type="entry name" value="RNA_pol_sigma70_r4_t2"/>
</dbReference>
<reference evidence="3" key="1">
    <citation type="submission" date="2016-11" db="EMBL/GenBank/DDBJ databases">
        <authorList>
            <person name="Varghese N."/>
            <person name="Submissions S."/>
        </authorList>
    </citation>
    <scope>NUCLEOTIDE SEQUENCE [LARGE SCALE GENOMIC DNA]</scope>
    <source>
        <strain evidence="3">DSM 18802</strain>
    </source>
</reference>
<protein>
    <submittedName>
        <fullName evidence="2">RNA polymerase sigma factor, sigma-70 family</fullName>
    </submittedName>
</protein>
<evidence type="ECO:0000313" key="3">
    <source>
        <dbReference type="Proteomes" id="UP000184375"/>
    </source>
</evidence>
<dbReference type="CDD" id="cd06171">
    <property type="entry name" value="Sigma70_r4"/>
    <property type="match status" value="1"/>
</dbReference>
<dbReference type="InterPro" id="IPR013324">
    <property type="entry name" value="RNA_pol_sigma_r3/r4-like"/>
</dbReference>
<dbReference type="AlphaFoldDB" id="A0A1M7KKQ4"/>
<proteinExistence type="predicted"/>
<dbReference type="GO" id="GO:0003677">
    <property type="term" value="F:DNA binding"/>
    <property type="evidence" value="ECO:0007669"/>
    <property type="project" value="InterPro"/>
</dbReference>
<gene>
    <name evidence="2" type="ORF">SAMN05660826_01590</name>
</gene>
<sequence length="105" mass="12292">MDLPEKGITIDDEDEIINELVLCLRNMIENLPDKYKQAIILTELGGLTQKELAQKLGISISGAKSRVQRRRRMLKEKFFECCEFQFDRFGNVIEYQHKESSCKYC</sequence>
<keyword evidence="3" id="KW-1185">Reference proteome</keyword>
<dbReference type="Gene3D" id="1.10.10.10">
    <property type="entry name" value="Winged helix-like DNA-binding domain superfamily/Winged helix DNA-binding domain"/>
    <property type="match status" value="1"/>
</dbReference>
<dbReference type="Proteomes" id="UP000184375">
    <property type="component" value="Unassembled WGS sequence"/>
</dbReference>
<name>A0A1M7KKQ4_9FIRM</name>
<dbReference type="EMBL" id="FRCR01000009">
    <property type="protein sequence ID" value="SHM65980.1"/>
    <property type="molecule type" value="Genomic_DNA"/>
</dbReference>
<evidence type="ECO:0000313" key="2">
    <source>
        <dbReference type="EMBL" id="SHM65980.1"/>
    </source>
</evidence>